<dbReference type="InterPro" id="IPR001503">
    <property type="entry name" value="Glyco_trans_10"/>
</dbReference>
<dbReference type="GO" id="GO:0046920">
    <property type="term" value="F:alpha-(1-&gt;3)-fucosyltransferase activity"/>
    <property type="evidence" value="ECO:0007669"/>
    <property type="project" value="TreeGrafter"/>
</dbReference>
<keyword evidence="6 12" id="KW-0812">Transmembrane</keyword>
<keyword evidence="15" id="KW-1185">Reference proteome</keyword>
<evidence type="ECO:0000256" key="11">
    <source>
        <dbReference type="ARBA" id="ARBA00036481"/>
    </source>
</evidence>
<evidence type="ECO:0000256" key="9">
    <source>
        <dbReference type="ARBA" id="ARBA00023136"/>
    </source>
</evidence>
<protein>
    <recommendedName>
        <fullName evidence="12">Fucosyltransferase</fullName>
        <ecNumber evidence="12">2.4.1.-</ecNumber>
    </recommendedName>
</protein>
<evidence type="ECO:0000313" key="16">
    <source>
        <dbReference type="RefSeq" id="XP_012673299.2"/>
    </source>
</evidence>
<dbReference type="FunFam" id="3.40.50.11660:FF:000001">
    <property type="entry name" value="alpha-(1,3)-fucosyltransferase 9"/>
    <property type="match status" value="1"/>
</dbReference>
<dbReference type="InterPro" id="IPR031481">
    <property type="entry name" value="Glyco_tran_10_N"/>
</dbReference>
<dbReference type="Proteomes" id="UP000515152">
    <property type="component" value="Chromosome 7"/>
</dbReference>
<evidence type="ECO:0000259" key="14">
    <source>
        <dbReference type="Pfam" id="PF17039"/>
    </source>
</evidence>
<dbReference type="Gene3D" id="3.40.50.11660">
    <property type="entry name" value="Glycosyl transferase family 10, C-terminal domain"/>
    <property type="match status" value="1"/>
</dbReference>
<evidence type="ECO:0000256" key="12">
    <source>
        <dbReference type="RuleBase" id="RU003832"/>
    </source>
</evidence>
<comment type="catalytic activity">
    <reaction evidence="11">
        <text>an N-acetyl-alpha-neuraminyl-(2-&gt;3)-beta-D-galactosyl-(1-&gt;4)-N-acetyl-beta-D-glucosaminyl derivative + GDP-beta-L-fucose = an alpha-Neu5Ac-(2-&gt;3)-beta-D-Gal-(1-&gt;4)-[alpha-L-Fuc-(1-&gt;3)]-beta-D-GlcNAc derivative + GDP + H(+)</text>
        <dbReference type="Rhea" id="RHEA:56076"/>
        <dbReference type="ChEBI" id="CHEBI:15378"/>
        <dbReference type="ChEBI" id="CHEBI:57273"/>
        <dbReference type="ChEBI" id="CHEBI:58189"/>
        <dbReference type="ChEBI" id="CHEBI:136545"/>
        <dbReference type="ChEBI" id="CHEBI:139509"/>
    </reaction>
    <physiologicalReaction direction="left-to-right" evidence="11">
        <dbReference type="Rhea" id="RHEA:56077"/>
    </physiologicalReaction>
</comment>
<evidence type="ECO:0000256" key="10">
    <source>
        <dbReference type="ARBA" id="ARBA00023180"/>
    </source>
</evidence>
<accession>A0A6P3VJ59</accession>
<evidence type="ECO:0000256" key="2">
    <source>
        <dbReference type="ARBA" id="ARBA00004922"/>
    </source>
</evidence>
<dbReference type="KEGG" id="char:105891664"/>
<name>A0A6P3VJ59_CLUHA</name>
<evidence type="ECO:0000256" key="4">
    <source>
        <dbReference type="ARBA" id="ARBA00022676"/>
    </source>
</evidence>
<evidence type="ECO:0000256" key="7">
    <source>
        <dbReference type="ARBA" id="ARBA00022968"/>
    </source>
</evidence>
<comment type="pathway">
    <text evidence="2">Protein modification; protein glycosylation.</text>
</comment>
<evidence type="ECO:0000256" key="1">
    <source>
        <dbReference type="ARBA" id="ARBA00004167"/>
    </source>
</evidence>
<keyword evidence="8" id="KW-1133">Transmembrane helix</keyword>
<dbReference type="GO" id="GO:0032580">
    <property type="term" value="C:Golgi cisterna membrane"/>
    <property type="evidence" value="ECO:0007669"/>
    <property type="project" value="UniProtKB-SubCell"/>
</dbReference>
<evidence type="ECO:0000313" key="15">
    <source>
        <dbReference type="Proteomes" id="UP000515152"/>
    </source>
</evidence>
<evidence type="ECO:0000256" key="3">
    <source>
        <dbReference type="ARBA" id="ARBA00008919"/>
    </source>
</evidence>
<gene>
    <name evidence="16" type="primary">LOC105891664</name>
</gene>
<dbReference type="InterPro" id="IPR038577">
    <property type="entry name" value="GT10-like_C_sf"/>
</dbReference>
<dbReference type="EC" id="2.4.1.-" evidence="12"/>
<feature type="domain" description="Fucosyltransferase N-terminal" evidence="14">
    <location>
        <begin position="44"/>
        <end position="152"/>
    </location>
</feature>
<keyword evidence="10" id="KW-0325">Glycoprotein</keyword>
<organism evidence="15 16">
    <name type="scientific">Clupea harengus</name>
    <name type="common">Atlantic herring</name>
    <dbReference type="NCBI Taxonomy" id="7950"/>
    <lineage>
        <taxon>Eukaryota</taxon>
        <taxon>Metazoa</taxon>
        <taxon>Chordata</taxon>
        <taxon>Craniata</taxon>
        <taxon>Vertebrata</taxon>
        <taxon>Euteleostomi</taxon>
        <taxon>Actinopterygii</taxon>
        <taxon>Neopterygii</taxon>
        <taxon>Teleostei</taxon>
        <taxon>Clupei</taxon>
        <taxon>Clupeiformes</taxon>
        <taxon>Clupeoidei</taxon>
        <taxon>Clupeidae</taxon>
        <taxon>Clupea</taxon>
    </lineage>
</organism>
<dbReference type="OrthoDB" id="427096at2759"/>
<feature type="domain" description="Fucosyltransferase C-terminal" evidence="13">
    <location>
        <begin position="168"/>
        <end position="341"/>
    </location>
</feature>
<keyword evidence="4 12" id="KW-0328">Glycosyltransferase</keyword>
<dbReference type="PANTHER" id="PTHR11929">
    <property type="entry name" value="ALPHA- 1,3 -FUCOSYLTRANSFERASE"/>
    <property type="match status" value="1"/>
</dbReference>
<keyword evidence="5 12" id="KW-0808">Transferase</keyword>
<evidence type="ECO:0000256" key="8">
    <source>
        <dbReference type="ARBA" id="ARBA00022989"/>
    </source>
</evidence>
<dbReference type="GeneID" id="105891664"/>
<reference evidence="16" key="1">
    <citation type="submission" date="2025-08" db="UniProtKB">
        <authorList>
            <consortium name="RefSeq"/>
        </authorList>
    </citation>
    <scope>IDENTIFICATION</scope>
</reference>
<keyword evidence="12" id="KW-0333">Golgi apparatus</keyword>
<proteinExistence type="inferred from homology"/>
<evidence type="ECO:0000259" key="13">
    <source>
        <dbReference type="Pfam" id="PF00852"/>
    </source>
</evidence>
<comment type="similarity">
    <text evidence="3 12">Belongs to the glycosyltransferase 10 family.</text>
</comment>
<dbReference type="SUPFAM" id="SSF53756">
    <property type="entry name" value="UDP-Glycosyltransferase/glycogen phosphorylase"/>
    <property type="match status" value="1"/>
</dbReference>
<dbReference type="UniPathway" id="UPA00378"/>
<dbReference type="AlphaFoldDB" id="A0A6P3VJ59"/>
<evidence type="ECO:0000256" key="5">
    <source>
        <dbReference type="ARBA" id="ARBA00022679"/>
    </source>
</evidence>
<dbReference type="RefSeq" id="XP_012673299.2">
    <property type="nucleotide sequence ID" value="XM_012817845.3"/>
</dbReference>
<dbReference type="Pfam" id="PF00852">
    <property type="entry name" value="Glyco_transf_10"/>
    <property type="match status" value="1"/>
</dbReference>
<dbReference type="PANTHER" id="PTHR11929:SF12">
    <property type="entry name" value="ALPHA-(1,3)-FUCOSYLTRANSFERASE 7"/>
    <property type="match status" value="1"/>
</dbReference>
<evidence type="ECO:0000256" key="6">
    <source>
        <dbReference type="ARBA" id="ARBA00022692"/>
    </source>
</evidence>
<dbReference type="Pfam" id="PF17039">
    <property type="entry name" value="Glyco_tran_10_N"/>
    <property type="match status" value="1"/>
</dbReference>
<dbReference type="InterPro" id="IPR055270">
    <property type="entry name" value="Glyco_tran_10_C"/>
</dbReference>
<keyword evidence="7" id="KW-0735">Signal-anchor</keyword>
<keyword evidence="9" id="KW-0472">Membrane</keyword>
<comment type="subcellular location">
    <subcellularLocation>
        <location evidence="12">Golgi apparatus</location>
        <location evidence="12">Golgi stack membrane</location>
        <topology evidence="12">Single-pass type II membrane protein</topology>
    </subcellularLocation>
    <subcellularLocation>
        <location evidence="1">Membrane</location>
        <topology evidence="1">Single-pass membrane protein</topology>
    </subcellularLocation>
</comment>
<sequence length="344" mass="41055">MKLRKACTWLALALLSLMLSTYMVLLYFLDLPKLTGNSHGWHRNISILLWHWPFNRPYPLEGDVCLDMYSIPRCLLTDNRSRFDQADVVVFHHYELEMAHQKLPLHLRRPPAQKWVWLSLESPAMKNISAYNHLFNWTMTYRQDADIFMPYGRMIPQRTNESFLIPKHRSCLASWVVSNYNSHHNRSRVVLQLRKHIRVEVYGSSYRRPLAREQLLPTIARCHFYLAFENAISKDYITEKLWRNAFQAGAVPVVLGPPRSNYEAFVPRDSFIHVNDFNSTEELASFLKRLATDKAQYELYFKWHKEHAIHVYSDWRERLCHICKRYNELPSFKVYHDLQGWAWQ</sequence>